<protein>
    <submittedName>
        <fullName evidence="1">NAD(P)-dependent oxidoreductase</fullName>
    </submittedName>
</protein>
<dbReference type="EMBL" id="JAAGAB010000002">
    <property type="protein sequence ID" value="NDV01608.1"/>
    <property type="molecule type" value="Genomic_DNA"/>
</dbReference>
<reference evidence="1 2" key="1">
    <citation type="submission" date="2020-02" db="EMBL/GenBank/DDBJ databases">
        <title>Pseudoroseicyclus tamarix, sp. nov., isolated from offshore sediment of a Tamarix chinensis forest.</title>
        <authorList>
            <person name="Gai Y."/>
        </authorList>
    </citation>
    <scope>NUCLEOTIDE SEQUENCE [LARGE SCALE GENOMIC DNA]</scope>
    <source>
        <strain evidence="1 2">CLL3-39</strain>
    </source>
</reference>
<dbReference type="Gene3D" id="3.40.50.720">
    <property type="entry name" value="NAD(P)-binding Rossmann-like Domain"/>
    <property type="match status" value="1"/>
</dbReference>
<organism evidence="1 2">
    <name type="scientific">Pseudoroseicyclus tamaricis</name>
    <dbReference type="NCBI Taxonomy" id="2705421"/>
    <lineage>
        <taxon>Bacteria</taxon>
        <taxon>Pseudomonadati</taxon>
        <taxon>Pseudomonadota</taxon>
        <taxon>Alphaproteobacteria</taxon>
        <taxon>Rhodobacterales</taxon>
        <taxon>Paracoccaceae</taxon>
        <taxon>Pseudoroseicyclus</taxon>
    </lineage>
</organism>
<dbReference type="SUPFAM" id="SSF51735">
    <property type="entry name" value="NAD(P)-binding Rossmann-fold domains"/>
    <property type="match status" value="1"/>
</dbReference>
<dbReference type="RefSeq" id="WP_163893690.1">
    <property type="nucleotide sequence ID" value="NZ_JAAFYS010000002.1"/>
</dbReference>
<gene>
    <name evidence="1" type="ORF">GZA08_11600</name>
</gene>
<evidence type="ECO:0000313" key="1">
    <source>
        <dbReference type="EMBL" id="NDV01608.1"/>
    </source>
</evidence>
<comment type="caution">
    <text evidence="1">The sequence shown here is derived from an EMBL/GenBank/DDBJ whole genome shotgun (WGS) entry which is preliminary data.</text>
</comment>
<dbReference type="Proteomes" id="UP000474757">
    <property type="component" value="Unassembled WGS sequence"/>
</dbReference>
<accession>A0A6B2JTK5</accession>
<dbReference type="AlphaFoldDB" id="A0A6B2JTK5"/>
<proteinExistence type="predicted"/>
<sequence>MSLVIIGSEGGIGRRLRRAFPDAIGVDRAPGADIEIDLATADVTAGPLGAALSEAEAAIYLATPADPEAPEAAHFAALQTCTRFVSACALLGVPRLVLPSSGWAAPAPPMQINAYGHSKRVIEALAEMYSCHPTRRAVALRFGWVPADDADVAGAADWLQAVHWPQARLVAEVSRALGRAPT</sequence>
<dbReference type="InterPro" id="IPR036291">
    <property type="entry name" value="NAD(P)-bd_dom_sf"/>
</dbReference>
<name>A0A6B2JTK5_9RHOB</name>
<evidence type="ECO:0000313" key="2">
    <source>
        <dbReference type="Proteomes" id="UP000474757"/>
    </source>
</evidence>
<keyword evidence="2" id="KW-1185">Reference proteome</keyword>